<dbReference type="PANTHER" id="PTHR21485">
    <property type="entry name" value="HAD SUPERFAMILY MEMBERS CMAS AND KDSC"/>
    <property type="match status" value="1"/>
</dbReference>
<evidence type="ECO:0008006" key="2">
    <source>
        <dbReference type="Google" id="ProtNLM"/>
    </source>
</evidence>
<dbReference type="InterPro" id="IPR003329">
    <property type="entry name" value="Cytidylyl_trans"/>
</dbReference>
<organism evidence="1">
    <name type="scientific">marine metagenome</name>
    <dbReference type="NCBI Taxonomy" id="408172"/>
    <lineage>
        <taxon>unclassified sequences</taxon>
        <taxon>metagenomes</taxon>
        <taxon>ecological metagenomes</taxon>
    </lineage>
</organism>
<reference evidence="1" key="1">
    <citation type="submission" date="2018-05" db="EMBL/GenBank/DDBJ databases">
        <authorList>
            <person name="Lanie J.A."/>
            <person name="Ng W.-L."/>
            <person name="Kazmierczak K.M."/>
            <person name="Andrzejewski T.M."/>
            <person name="Davidsen T.M."/>
            <person name="Wayne K.J."/>
            <person name="Tettelin H."/>
            <person name="Glass J.I."/>
            <person name="Rusch D."/>
            <person name="Podicherti R."/>
            <person name="Tsui H.-C.T."/>
            <person name="Winkler M.E."/>
        </authorList>
    </citation>
    <scope>NUCLEOTIDE SEQUENCE</scope>
</reference>
<dbReference type="EMBL" id="UINC01093403">
    <property type="protein sequence ID" value="SVC47802.1"/>
    <property type="molecule type" value="Genomic_DNA"/>
</dbReference>
<dbReference type="InterPro" id="IPR050793">
    <property type="entry name" value="CMP-NeuNAc_synthase"/>
</dbReference>
<dbReference type="PANTHER" id="PTHR21485:SF6">
    <property type="entry name" value="N-ACYLNEURAMINATE CYTIDYLYLTRANSFERASE-RELATED"/>
    <property type="match status" value="1"/>
</dbReference>
<gene>
    <name evidence="1" type="ORF">METZ01_LOCUS300656</name>
</gene>
<name>A0A382MK78_9ZZZZ</name>
<dbReference type="Pfam" id="PF02348">
    <property type="entry name" value="CTP_transf_3"/>
    <property type="match status" value="1"/>
</dbReference>
<proteinExistence type="predicted"/>
<dbReference type="SUPFAM" id="SSF53448">
    <property type="entry name" value="Nucleotide-diphospho-sugar transferases"/>
    <property type="match status" value="1"/>
</dbReference>
<dbReference type="CDD" id="cd02513">
    <property type="entry name" value="CMP-NeuAc_Synthase"/>
    <property type="match status" value="1"/>
</dbReference>
<dbReference type="AlphaFoldDB" id="A0A382MK78"/>
<dbReference type="Gene3D" id="3.90.550.10">
    <property type="entry name" value="Spore Coat Polysaccharide Biosynthesis Protein SpsA, Chain A"/>
    <property type="match status" value="1"/>
</dbReference>
<accession>A0A382MK78</accession>
<dbReference type="GO" id="GO:0008781">
    <property type="term" value="F:N-acylneuraminate cytidylyltransferase activity"/>
    <property type="evidence" value="ECO:0007669"/>
    <property type="project" value="TreeGrafter"/>
</dbReference>
<feature type="non-terminal residue" evidence="1">
    <location>
        <position position="1"/>
    </location>
</feature>
<dbReference type="InterPro" id="IPR029044">
    <property type="entry name" value="Nucleotide-diphossugar_trans"/>
</dbReference>
<evidence type="ECO:0000313" key="1">
    <source>
        <dbReference type="EMBL" id="SVC47802.1"/>
    </source>
</evidence>
<protein>
    <recommendedName>
        <fullName evidence="2">Acylneuraminate cytidylyltransferase</fullName>
    </recommendedName>
</protein>
<sequence length="207" mass="23232">REIGGKPLIAWSVEAGKQSQFIDRLILSSDDEEIIETVRQLECEIPFVRPENLATDASSPVDVIRHALESLPEKYDYLVLLQPTSPLRIASDIDRCVELCYQNKAPACVTIVESEKNPYWMYELQGDRRLEPVMSGAARIVRRQDLPKTYTLNGAVFVARADWIVDQDDFLGPDTLGSEMPRVRSIDIDSETDLVVADAILKEIGLG</sequence>